<protein>
    <submittedName>
        <fullName evidence="9">GDSL esterase/lipase</fullName>
    </submittedName>
</protein>
<proteinExistence type="inferred from homology"/>
<evidence type="ECO:0000256" key="4">
    <source>
        <dbReference type="ARBA" id="ARBA00022729"/>
    </source>
</evidence>
<dbReference type="GO" id="GO:0016788">
    <property type="term" value="F:hydrolase activity, acting on ester bonds"/>
    <property type="evidence" value="ECO:0007669"/>
    <property type="project" value="InterPro"/>
</dbReference>
<dbReference type="PANTHER" id="PTHR45650">
    <property type="entry name" value="GDSL-LIKE LIPASE/ACYLHYDROLASE-RELATED"/>
    <property type="match status" value="1"/>
</dbReference>
<reference evidence="9 10" key="1">
    <citation type="journal article" date="2022" name="Nat. Plants">
        <title>Genomes of leafy and leafless Platanthera orchids illuminate the evolution of mycoheterotrophy.</title>
        <authorList>
            <person name="Li M.H."/>
            <person name="Liu K.W."/>
            <person name="Li Z."/>
            <person name="Lu H.C."/>
            <person name="Ye Q.L."/>
            <person name="Zhang D."/>
            <person name="Wang J.Y."/>
            <person name="Li Y.F."/>
            <person name="Zhong Z.M."/>
            <person name="Liu X."/>
            <person name="Yu X."/>
            <person name="Liu D.K."/>
            <person name="Tu X.D."/>
            <person name="Liu B."/>
            <person name="Hao Y."/>
            <person name="Liao X.Y."/>
            <person name="Jiang Y.T."/>
            <person name="Sun W.H."/>
            <person name="Chen J."/>
            <person name="Chen Y.Q."/>
            <person name="Ai Y."/>
            <person name="Zhai J.W."/>
            <person name="Wu S.S."/>
            <person name="Zhou Z."/>
            <person name="Hsiao Y.Y."/>
            <person name="Wu W.L."/>
            <person name="Chen Y.Y."/>
            <person name="Lin Y.F."/>
            <person name="Hsu J.L."/>
            <person name="Li C.Y."/>
            <person name="Wang Z.W."/>
            <person name="Zhao X."/>
            <person name="Zhong W.Y."/>
            <person name="Ma X.K."/>
            <person name="Ma L."/>
            <person name="Huang J."/>
            <person name="Chen G.Z."/>
            <person name="Huang M.Z."/>
            <person name="Huang L."/>
            <person name="Peng D.H."/>
            <person name="Luo Y.B."/>
            <person name="Zou S.Q."/>
            <person name="Chen S.P."/>
            <person name="Lan S."/>
            <person name="Tsai W.C."/>
            <person name="Van de Peer Y."/>
            <person name="Liu Z.J."/>
        </authorList>
    </citation>
    <scope>NUCLEOTIDE SEQUENCE [LARGE SCALE GENOMIC DNA]</scope>
    <source>
        <strain evidence="9">Lor287</strain>
    </source>
</reference>
<dbReference type="Gene3D" id="3.40.50.1110">
    <property type="entry name" value="SGNH hydrolase"/>
    <property type="match status" value="1"/>
</dbReference>
<dbReference type="InterPro" id="IPR001087">
    <property type="entry name" value="GDSL"/>
</dbReference>
<evidence type="ECO:0000256" key="1">
    <source>
        <dbReference type="ARBA" id="ARBA00004613"/>
    </source>
</evidence>
<evidence type="ECO:0000256" key="2">
    <source>
        <dbReference type="ARBA" id="ARBA00008668"/>
    </source>
</evidence>
<keyword evidence="4 8" id="KW-0732">Signal</keyword>
<organism evidence="9 10">
    <name type="scientific">Platanthera zijinensis</name>
    <dbReference type="NCBI Taxonomy" id="2320716"/>
    <lineage>
        <taxon>Eukaryota</taxon>
        <taxon>Viridiplantae</taxon>
        <taxon>Streptophyta</taxon>
        <taxon>Embryophyta</taxon>
        <taxon>Tracheophyta</taxon>
        <taxon>Spermatophyta</taxon>
        <taxon>Magnoliopsida</taxon>
        <taxon>Liliopsida</taxon>
        <taxon>Asparagales</taxon>
        <taxon>Orchidaceae</taxon>
        <taxon>Orchidoideae</taxon>
        <taxon>Orchideae</taxon>
        <taxon>Orchidinae</taxon>
        <taxon>Platanthera</taxon>
    </lineage>
</organism>
<evidence type="ECO:0000313" key="9">
    <source>
        <dbReference type="EMBL" id="KAK8944431.1"/>
    </source>
</evidence>
<comment type="similarity">
    <text evidence="2">Belongs to the 'GDSL' lipolytic enzyme family.</text>
</comment>
<comment type="subcellular location">
    <subcellularLocation>
        <location evidence="1">Secreted</location>
    </subcellularLocation>
</comment>
<comment type="caution">
    <text evidence="9">The sequence shown here is derived from an EMBL/GenBank/DDBJ whole genome shotgun (WGS) entry which is preliminary data.</text>
</comment>
<dbReference type="Proteomes" id="UP001418222">
    <property type="component" value="Unassembled WGS sequence"/>
</dbReference>
<sequence length="359" mass="39002">MAAMDAAFLFLVLVGLGGSLAAGKAQVPAMFVFGDSLVDPGNNNNLLTLARANFDPNGIDFPVGETGRFCNGGTLIDHLGDRLGLTLIPPFNDPATNGSIILRGVNYASAGSGILNDTGEIFGNIFTMDQQIQNFNTTIQQIRSLLAGSTRNHFQRSLFAVITGSNDYINNYLLPISTTSSQYTPERFTDLLVRRLGTQLKALYELGARKFFVPGLGPLGCIPNQIAFRGNGSKSCVESTNNLVSLHNAKLKAMIRAHDKQLRGSTFLYWDSYSFAFDVIANPASHGFKYQNTACCGAGRSKGEIICLSIIAPCENRSEYVFWDPYHPTDAFNFIAAKEAYQGNLQDSLPRNVKELVAS</sequence>
<dbReference type="CDD" id="cd01837">
    <property type="entry name" value="SGNH_plant_lipase_like"/>
    <property type="match status" value="1"/>
</dbReference>
<dbReference type="InterPro" id="IPR051238">
    <property type="entry name" value="GDSL_esterase/lipase"/>
</dbReference>
<name>A0AAP0BNM0_9ASPA</name>
<keyword evidence="6" id="KW-0442">Lipid degradation</keyword>
<accession>A0AAP0BNM0</accession>
<keyword evidence="10" id="KW-1185">Reference proteome</keyword>
<dbReference type="PANTHER" id="PTHR45650:SF8">
    <property type="entry name" value="GDSL ESTERASE_LIPASE"/>
    <property type="match status" value="1"/>
</dbReference>
<dbReference type="InterPro" id="IPR035669">
    <property type="entry name" value="SGNH_plant_lipase-like"/>
</dbReference>
<evidence type="ECO:0000313" key="10">
    <source>
        <dbReference type="Proteomes" id="UP001418222"/>
    </source>
</evidence>
<dbReference type="EMBL" id="JBBWWQ010000006">
    <property type="protein sequence ID" value="KAK8944431.1"/>
    <property type="molecule type" value="Genomic_DNA"/>
</dbReference>
<dbReference type="AlphaFoldDB" id="A0AAP0BNM0"/>
<evidence type="ECO:0000256" key="3">
    <source>
        <dbReference type="ARBA" id="ARBA00022525"/>
    </source>
</evidence>
<evidence type="ECO:0000256" key="6">
    <source>
        <dbReference type="ARBA" id="ARBA00022963"/>
    </source>
</evidence>
<dbReference type="Pfam" id="PF00657">
    <property type="entry name" value="Lipase_GDSL"/>
    <property type="match status" value="1"/>
</dbReference>
<gene>
    <name evidence="9" type="ORF">KSP39_PZI008296</name>
</gene>
<evidence type="ECO:0000256" key="7">
    <source>
        <dbReference type="ARBA" id="ARBA00023098"/>
    </source>
</evidence>
<feature type="signal peptide" evidence="8">
    <location>
        <begin position="1"/>
        <end position="21"/>
    </location>
</feature>
<keyword evidence="5" id="KW-0378">Hydrolase</keyword>
<keyword evidence="3" id="KW-0964">Secreted</keyword>
<dbReference type="GO" id="GO:0005576">
    <property type="term" value="C:extracellular region"/>
    <property type="evidence" value="ECO:0007669"/>
    <property type="project" value="UniProtKB-SubCell"/>
</dbReference>
<feature type="chain" id="PRO_5042822522" evidence="8">
    <location>
        <begin position="22"/>
        <end position="359"/>
    </location>
</feature>
<evidence type="ECO:0000256" key="8">
    <source>
        <dbReference type="SAM" id="SignalP"/>
    </source>
</evidence>
<evidence type="ECO:0000256" key="5">
    <source>
        <dbReference type="ARBA" id="ARBA00022801"/>
    </source>
</evidence>
<keyword evidence="7" id="KW-0443">Lipid metabolism</keyword>
<dbReference type="InterPro" id="IPR036514">
    <property type="entry name" value="SGNH_hydro_sf"/>
</dbReference>
<dbReference type="GO" id="GO:0016042">
    <property type="term" value="P:lipid catabolic process"/>
    <property type="evidence" value="ECO:0007669"/>
    <property type="project" value="UniProtKB-KW"/>
</dbReference>